<organism evidence="1 2">
    <name type="scientific">Musa troglodytarum</name>
    <name type="common">fe'i banana</name>
    <dbReference type="NCBI Taxonomy" id="320322"/>
    <lineage>
        <taxon>Eukaryota</taxon>
        <taxon>Viridiplantae</taxon>
        <taxon>Streptophyta</taxon>
        <taxon>Embryophyta</taxon>
        <taxon>Tracheophyta</taxon>
        <taxon>Spermatophyta</taxon>
        <taxon>Magnoliopsida</taxon>
        <taxon>Liliopsida</taxon>
        <taxon>Zingiberales</taxon>
        <taxon>Musaceae</taxon>
        <taxon>Musa</taxon>
    </lineage>
</organism>
<dbReference type="Proteomes" id="UP001055439">
    <property type="component" value="Chromosome 4"/>
</dbReference>
<dbReference type="EMBL" id="CP097506">
    <property type="protein sequence ID" value="URD96969.1"/>
    <property type="molecule type" value="Genomic_DNA"/>
</dbReference>
<dbReference type="AlphaFoldDB" id="A0A9E7FJC7"/>
<proteinExistence type="predicted"/>
<protein>
    <submittedName>
        <fullName evidence="1">Uncharacterized protein</fullName>
    </submittedName>
</protein>
<reference evidence="1" key="1">
    <citation type="submission" date="2022-05" db="EMBL/GenBank/DDBJ databases">
        <title>The Musa troglodytarum L. genome provides insights into the mechanism of non-climacteric behaviour and enrichment of carotenoids.</title>
        <authorList>
            <person name="Wang J."/>
        </authorList>
    </citation>
    <scope>NUCLEOTIDE SEQUENCE</scope>
    <source>
        <tissue evidence="1">Leaf</tissue>
    </source>
</reference>
<sequence length="104" mass="11359">MADGLSVFRSLGEPIAFRSVPCRYLAIPADLFVIRRQRLGITSTTETGQESGGRLDSTGGILFSSLAGCGRSLKKWQLSARIHEEQLQFALLLKFASCFISPPI</sequence>
<evidence type="ECO:0000313" key="1">
    <source>
        <dbReference type="EMBL" id="URD96969.1"/>
    </source>
</evidence>
<evidence type="ECO:0000313" key="2">
    <source>
        <dbReference type="Proteomes" id="UP001055439"/>
    </source>
</evidence>
<gene>
    <name evidence="1" type="ORF">MUK42_36955</name>
</gene>
<name>A0A9E7FJC7_9LILI</name>
<accession>A0A9E7FJC7</accession>
<keyword evidence="2" id="KW-1185">Reference proteome</keyword>